<organism evidence="11 12">
    <name type="scientific">Sphingorhabdus buctiana</name>
    <dbReference type="NCBI Taxonomy" id="1508805"/>
    <lineage>
        <taxon>Bacteria</taxon>
        <taxon>Pseudomonadati</taxon>
        <taxon>Pseudomonadota</taxon>
        <taxon>Alphaproteobacteria</taxon>
        <taxon>Sphingomonadales</taxon>
        <taxon>Sphingomonadaceae</taxon>
        <taxon>Sphingorhabdus</taxon>
    </lineage>
</organism>
<dbReference type="PRINTS" id="PR00959">
    <property type="entry name" value="MEVGALKINASE"/>
</dbReference>
<dbReference type="NCBIfam" id="TIGR00131">
    <property type="entry name" value="gal_kin"/>
    <property type="match status" value="1"/>
</dbReference>
<dbReference type="InterPro" id="IPR020568">
    <property type="entry name" value="Ribosomal_Su5_D2-typ_SF"/>
</dbReference>
<dbReference type="Pfam" id="PF08544">
    <property type="entry name" value="GHMP_kinases_C"/>
    <property type="match status" value="1"/>
</dbReference>
<dbReference type="PRINTS" id="PR00473">
    <property type="entry name" value="GALCTOKINASE"/>
</dbReference>
<evidence type="ECO:0000256" key="4">
    <source>
        <dbReference type="ARBA" id="ARBA00022777"/>
    </source>
</evidence>
<evidence type="ECO:0000259" key="9">
    <source>
        <dbReference type="Pfam" id="PF08544"/>
    </source>
</evidence>
<dbReference type="InterPro" id="IPR006204">
    <property type="entry name" value="GHMP_kinase_N_dom"/>
</dbReference>
<dbReference type="InterPro" id="IPR019741">
    <property type="entry name" value="Galactokinase_CS"/>
</dbReference>
<keyword evidence="2 11" id="KW-0808">Transferase</keyword>
<keyword evidence="12" id="KW-1185">Reference proteome</keyword>
<keyword evidence="3" id="KW-0547">Nucleotide-binding</keyword>
<dbReference type="Gene3D" id="3.30.70.890">
    <property type="entry name" value="GHMP kinase, C-terminal domain"/>
    <property type="match status" value="1"/>
</dbReference>
<protein>
    <recommendedName>
        <fullName evidence="7">Galactokinase</fullName>
        <ecNumber evidence="7">2.7.1.6</ecNumber>
    </recommendedName>
</protein>
<evidence type="ECO:0000256" key="6">
    <source>
        <dbReference type="ARBA" id="ARBA00023144"/>
    </source>
</evidence>
<dbReference type="InterPro" id="IPR006203">
    <property type="entry name" value="GHMP_knse_ATP-bd_CS"/>
</dbReference>
<feature type="domain" description="GHMP kinase C-terminal" evidence="9">
    <location>
        <begin position="283"/>
        <end position="362"/>
    </location>
</feature>
<sequence length="385" mass="40547">MHPSAAENARRAFVEHFGNEPAHIAYAPGRVNLIGEHTDYNDGFVLPCAIGFGTAVAIGPKLGDLIDVMAADLASEDSFSADSPMADCPDLEWTKHVRGMAAVLRDSGYQLSGANMAISGNVPQGAGLSSSASLGVALGLALKAQFGLDALGMVEIALAAQRAENVHVGCACGIMDQLVSACAQEGRALSIDCRSLETLPVAIPSDVSILIVHSGVRRELAESAYNDRRQQCDDVTRHFSAKALRDVGLDQLLAEKQNIPDVQFRRARHVVTENARTLAAANALSRGDLSEMGRLMAQSHDSMRDDFEITVEPVDRLVALLQSAIGPEGGVRMTGGGFGGCVVAILPQAKLSDAIAAVKRDYRTPDGSEPLIIETQAAGGARLIV</sequence>
<dbReference type="InterPro" id="IPR014721">
    <property type="entry name" value="Ribsml_uS5_D2-typ_fold_subgr"/>
</dbReference>
<feature type="domain" description="Galactokinase N-terminal" evidence="10">
    <location>
        <begin position="12"/>
        <end position="60"/>
    </location>
</feature>
<dbReference type="InterPro" id="IPR019539">
    <property type="entry name" value="GalKase_N"/>
</dbReference>
<dbReference type="SUPFAM" id="SSF55060">
    <property type="entry name" value="GHMP Kinase, C-terminal domain"/>
    <property type="match status" value="1"/>
</dbReference>
<dbReference type="PIRSF" id="PIRSF000530">
    <property type="entry name" value="Galactokinase"/>
    <property type="match status" value="1"/>
</dbReference>
<dbReference type="Proteomes" id="UP001597215">
    <property type="component" value="Unassembled WGS sequence"/>
</dbReference>
<gene>
    <name evidence="11" type="primary">galK</name>
    <name evidence="11" type="ORF">ACFSAG_02390</name>
</gene>
<dbReference type="GO" id="GO:0004335">
    <property type="term" value="F:galactokinase activity"/>
    <property type="evidence" value="ECO:0007669"/>
    <property type="project" value="UniProtKB-EC"/>
</dbReference>
<dbReference type="Pfam" id="PF00288">
    <property type="entry name" value="GHMP_kinases_N"/>
    <property type="match status" value="1"/>
</dbReference>
<reference evidence="12" key="1">
    <citation type="journal article" date="2019" name="Int. J. Syst. Evol. Microbiol.">
        <title>The Global Catalogue of Microorganisms (GCM) 10K type strain sequencing project: providing services to taxonomists for standard genome sequencing and annotation.</title>
        <authorList>
            <consortium name="The Broad Institute Genomics Platform"/>
            <consortium name="The Broad Institute Genome Sequencing Center for Infectious Disease"/>
            <person name="Wu L."/>
            <person name="Ma J."/>
        </authorList>
    </citation>
    <scope>NUCLEOTIDE SEQUENCE [LARGE SCALE GENOMIC DNA]</scope>
    <source>
        <strain evidence="12">CGMCC 1.12449</strain>
    </source>
</reference>
<evidence type="ECO:0000313" key="11">
    <source>
        <dbReference type="EMBL" id="MFD1765691.1"/>
    </source>
</evidence>
<evidence type="ECO:0000256" key="2">
    <source>
        <dbReference type="ARBA" id="ARBA00022679"/>
    </source>
</evidence>
<dbReference type="SUPFAM" id="SSF54211">
    <property type="entry name" value="Ribosomal protein S5 domain 2-like"/>
    <property type="match status" value="1"/>
</dbReference>
<proteinExistence type="inferred from homology"/>
<dbReference type="Gene3D" id="3.30.230.10">
    <property type="match status" value="1"/>
</dbReference>
<evidence type="ECO:0000256" key="3">
    <source>
        <dbReference type="ARBA" id="ARBA00022741"/>
    </source>
</evidence>
<feature type="domain" description="GHMP kinase N-terminal" evidence="8">
    <location>
        <begin position="97"/>
        <end position="182"/>
    </location>
</feature>
<dbReference type="PROSITE" id="PS00106">
    <property type="entry name" value="GALACTOKINASE"/>
    <property type="match status" value="1"/>
</dbReference>
<keyword evidence="4" id="KW-0418">Kinase</keyword>
<keyword evidence="6" id="KW-0299">Galactose metabolism</keyword>
<name>A0ABW4M9G2_9SPHN</name>
<dbReference type="Pfam" id="PF10509">
    <property type="entry name" value="GalKase_gal_bdg"/>
    <property type="match status" value="1"/>
</dbReference>
<keyword evidence="6" id="KW-0119">Carbohydrate metabolism</keyword>
<accession>A0ABW4M9G2</accession>
<dbReference type="PANTHER" id="PTHR10457">
    <property type="entry name" value="MEVALONATE KINASE/GALACTOKINASE"/>
    <property type="match status" value="1"/>
</dbReference>
<dbReference type="InterPro" id="IPR006206">
    <property type="entry name" value="Mevalonate/galactokinase"/>
</dbReference>
<evidence type="ECO:0000256" key="1">
    <source>
        <dbReference type="ARBA" id="ARBA00006566"/>
    </source>
</evidence>
<evidence type="ECO:0000259" key="8">
    <source>
        <dbReference type="Pfam" id="PF00288"/>
    </source>
</evidence>
<evidence type="ECO:0000259" key="10">
    <source>
        <dbReference type="Pfam" id="PF10509"/>
    </source>
</evidence>
<dbReference type="InterPro" id="IPR013750">
    <property type="entry name" value="GHMP_kinase_C_dom"/>
</dbReference>
<dbReference type="InterPro" id="IPR000705">
    <property type="entry name" value="Galactokinase"/>
</dbReference>
<evidence type="ECO:0000256" key="7">
    <source>
        <dbReference type="NCBIfam" id="TIGR00131"/>
    </source>
</evidence>
<comment type="similarity">
    <text evidence="1">Belongs to the GHMP kinase family. GalK subfamily.</text>
</comment>
<evidence type="ECO:0000313" key="12">
    <source>
        <dbReference type="Proteomes" id="UP001597215"/>
    </source>
</evidence>
<dbReference type="InterPro" id="IPR036554">
    <property type="entry name" value="GHMP_kinase_C_sf"/>
</dbReference>
<dbReference type="PROSITE" id="PS00627">
    <property type="entry name" value="GHMP_KINASES_ATP"/>
    <property type="match status" value="1"/>
</dbReference>
<dbReference type="PANTHER" id="PTHR10457:SF7">
    <property type="entry name" value="GALACTOKINASE-RELATED"/>
    <property type="match status" value="1"/>
</dbReference>
<dbReference type="EC" id="2.7.1.6" evidence="7"/>
<dbReference type="EMBL" id="JBHUEL010000002">
    <property type="protein sequence ID" value="MFD1765691.1"/>
    <property type="molecule type" value="Genomic_DNA"/>
</dbReference>
<comment type="caution">
    <text evidence="11">The sequence shown here is derived from an EMBL/GenBank/DDBJ whole genome shotgun (WGS) entry which is preliminary data.</text>
</comment>
<keyword evidence="5" id="KW-0067">ATP-binding</keyword>
<evidence type="ECO:0000256" key="5">
    <source>
        <dbReference type="ARBA" id="ARBA00022840"/>
    </source>
</evidence>
<dbReference type="RefSeq" id="WP_381511062.1">
    <property type="nucleotide sequence ID" value="NZ_JBHUEL010000002.1"/>
</dbReference>